<keyword evidence="4" id="KW-1185">Reference proteome</keyword>
<dbReference type="GO" id="GO:0001920">
    <property type="term" value="P:negative regulation of receptor recycling"/>
    <property type="evidence" value="ECO:0007669"/>
    <property type="project" value="TreeGrafter"/>
</dbReference>
<evidence type="ECO:0008006" key="5">
    <source>
        <dbReference type="Google" id="ProtNLM"/>
    </source>
</evidence>
<protein>
    <recommendedName>
        <fullName evidence="5">T-cell receptor-associated transmembrane adapter 1</fullName>
    </recommendedName>
</protein>
<gene>
    <name evidence="3" type="ORF">E5288_WYG012654</name>
</gene>
<reference evidence="3" key="1">
    <citation type="submission" date="2019-10" db="EMBL/GenBank/DDBJ databases">
        <title>The sequence and de novo assembly of the wild yak genome.</title>
        <authorList>
            <person name="Liu Y."/>
        </authorList>
    </citation>
    <scope>NUCLEOTIDE SEQUENCE [LARGE SCALE GENOMIC DNA]</scope>
    <source>
        <strain evidence="3">WY2019</strain>
    </source>
</reference>
<evidence type="ECO:0000256" key="1">
    <source>
        <dbReference type="SAM" id="MobiDB-lite"/>
    </source>
</evidence>
<keyword evidence="2" id="KW-0472">Membrane</keyword>
<dbReference type="PANTHER" id="PTHR15951">
    <property type="entry name" value="T-CELL RECEPTOR-ASSOCIATED TRANSMEMBRANE ADAPTER 1"/>
    <property type="match status" value="1"/>
</dbReference>
<evidence type="ECO:0000256" key="2">
    <source>
        <dbReference type="SAM" id="Phobius"/>
    </source>
</evidence>
<keyword evidence="2" id="KW-1133">Transmembrane helix</keyword>
<feature type="compositionally biased region" description="Basic residues" evidence="1">
    <location>
        <begin position="206"/>
        <end position="215"/>
    </location>
</feature>
<sequence length="280" mass="31999">MEQLKVQKNTNSSTVGNLADFKIPIGLPKLTNSEFNYERNDESNTRGIITCCLKIYPLSHSPMYTFLRIPSSKKMSKLILLSMCLLLFAGNAECHFSIWAILAFLGLALTISLIFNIFHCVEKQRQEKICTYSDDYFPREDEYDLEDSPIYGNVDNVALEPVDENCYEQMKARPDRSANKLQDAPPSQETAVRVCYASLDHNNEGKRRKPRKQKTHLSDKDEEGQMHAKDISLSKTTLVDSYPPESEAIEENIHDDPIRLFGLIRAQKESLHSLDYDLAQ</sequence>
<dbReference type="Pfam" id="PF15330">
    <property type="entry name" value="SIT"/>
    <property type="match status" value="1"/>
</dbReference>
<dbReference type="Proteomes" id="UP000322234">
    <property type="component" value="Unassembled WGS sequence"/>
</dbReference>
<dbReference type="PANTHER" id="PTHR15951:SF2">
    <property type="entry name" value="T-CELL RECEPTOR-ASSOCIATED TRANSMEMBRANE ADAPTER 1"/>
    <property type="match status" value="1"/>
</dbReference>
<evidence type="ECO:0000313" key="3">
    <source>
        <dbReference type="EMBL" id="MXQ81187.1"/>
    </source>
</evidence>
<accession>A0A6B0QWK5</accession>
<name>A0A6B0QWK5_9CETA</name>
<dbReference type="EMBL" id="VBQZ03000006">
    <property type="protein sequence ID" value="MXQ81187.1"/>
    <property type="molecule type" value="Genomic_DNA"/>
</dbReference>
<evidence type="ECO:0000313" key="4">
    <source>
        <dbReference type="Proteomes" id="UP000322234"/>
    </source>
</evidence>
<comment type="caution">
    <text evidence="3">The sequence shown here is derived from an EMBL/GenBank/DDBJ whole genome shotgun (WGS) entry which is preliminary data.</text>
</comment>
<feature type="region of interest" description="Disordered" evidence="1">
    <location>
        <begin position="203"/>
        <end position="253"/>
    </location>
</feature>
<proteinExistence type="predicted"/>
<dbReference type="GO" id="GO:0050862">
    <property type="term" value="P:positive regulation of T cell receptor signaling pathway"/>
    <property type="evidence" value="ECO:0007669"/>
    <property type="project" value="TreeGrafter"/>
</dbReference>
<dbReference type="GO" id="GO:0042101">
    <property type="term" value="C:T cell receptor complex"/>
    <property type="evidence" value="ECO:0007669"/>
    <property type="project" value="TreeGrafter"/>
</dbReference>
<feature type="transmembrane region" description="Helical" evidence="2">
    <location>
        <begin position="98"/>
        <end position="118"/>
    </location>
</feature>
<feature type="transmembrane region" description="Helical" evidence="2">
    <location>
        <begin position="75"/>
        <end position="92"/>
    </location>
</feature>
<keyword evidence="2" id="KW-0812">Transmembrane</keyword>
<organism evidence="3 4">
    <name type="scientific">Bos mutus</name>
    <name type="common">wild yak</name>
    <dbReference type="NCBI Taxonomy" id="72004"/>
    <lineage>
        <taxon>Eukaryota</taxon>
        <taxon>Metazoa</taxon>
        <taxon>Chordata</taxon>
        <taxon>Craniata</taxon>
        <taxon>Vertebrata</taxon>
        <taxon>Euteleostomi</taxon>
        <taxon>Mammalia</taxon>
        <taxon>Eutheria</taxon>
        <taxon>Laurasiatheria</taxon>
        <taxon>Artiodactyla</taxon>
        <taxon>Ruminantia</taxon>
        <taxon>Pecora</taxon>
        <taxon>Bovidae</taxon>
        <taxon>Bovinae</taxon>
        <taxon>Bos</taxon>
    </lineage>
</organism>
<feature type="region of interest" description="Disordered" evidence="1">
    <location>
        <begin position="170"/>
        <end position="189"/>
    </location>
</feature>
<dbReference type="AlphaFoldDB" id="A0A6B0QWK5"/>
<feature type="compositionally biased region" description="Basic and acidic residues" evidence="1">
    <location>
        <begin position="216"/>
        <end position="232"/>
    </location>
</feature>
<dbReference type="InterPro" id="IPR020399">
    <property type="entry name" value="T-cell_rcpt-assoc_TM_adapter-1"/>
</dbReference>